<dbReference type="Proteomes" id="UP000095553">
    <property type="component" value="Unassembled WGS sequence"/>
</dbReference>
<accession>A0A173TH85</accession>
<protein>
    <submittedName>
        <fullName evidence="1">Uncharacterized protein</fullName>
    </submittedName>
</protein>
<evidence type="ECO:0000313" key="1">
    <source>
        <dbReference type="EMBL" id="CUN02061.1"/>
    </source>
</evidence>
<dbReference type="RefSeq" id="WP_055073026.1">
    <property type="nucleotide sequence ID" value="NZ_BAABYN010000001.1"/>
</dbReference>
<dbReference type="AlphaFoldDB" id="A0A173TH85"/>
<dbReference type="EMBL" id="CYXY01000011">
    <property type="protein sequence ID" value="CUN02061.1"/>
    <property type="molecule type" value="Genomic_DNA"/>
</dbReference>
<gene>
    <name evidence="1" type="ORF">ERS852571_02033</name>
</gene>
<sequence>MKEFIDKFAEKVMTTKESFDVKRDNGKAVTFVQRQCGDARYIYCFLGAKYYQVDEKPDFCAVVKDDQIYIIEEQIFFRNDTVKMWPDNVMHIDEYVNELNRKVGEEFKRFYDNLPVKDFAESAVQNMINDIRRDFLLPSKVKRENIRYDRRPSCNVKIDKEKAIEYLCGVIDYKKYTEKEFESVRNTLMISKSKRCKMQQLLEQGNIVTEDESKLALKLRSLKRSGQKIVEVQFTDSQDHLRGSARVKIEDLLYALVEREALLPSYCDRHDSGTCDFLERLEKFGQENNVKLYDIMTFDNITKIKSLLDEAILYKK</sequence>
<evidence type="ECO:0000313" key="2">
    <source>
        <dbReference type="Proteomes" id="UP000095553"/>
    </source>
</evidence>
<organism evidence="1 2">
    <name type="scientific">Anaerostipes hadrus</name>
    <dbReference type="NCBI Taxonomy" id="649756"/>
    <lineage>
        <taxon>Bacteria</taxon>
        <taxon>Bacillati</taxon>
        <taxon>Bacillota</taxon>
        <taxon>Clostridia</taxon>
        <taxon>Lachnospirales</taxon>
        <taxon>Lachnospiraceae</taxon>
        <taxon>Anaerostipes</taxon>
    </lineage>
</organism>
<proteinExistence type="predicted"/>
<reference evidence="1 2" key="1">
    <citation type="submission" date="2015-09" db="EMBL/GenBank/DDBJ databases">
        <authorList>
            <consortium name="Pathogen Informatics"/>
        </authorList>
    </citation>
    <scope>NUCLEOTIDE SEQUENCE [LARGE SCALE GENOMIC DNA]</scope>
    <source>
        <strain evidence="1 2">2789STDY5834959</strain>
    </source>
</reference>
<name>A0A173TH85_ANAHA</name>